<dbReference type="NCBIfam" id="TIGR00040">
    <property type="entry name" value="yfcE"/>
    <property type="match status" value="1"/>
</dbReference>
<evidence type="ECO:0000313" key="10">
    <source>
        <dbReference type="Proteomes" id="UP000187429"/>
    </source>
</evidence>
<dbReference type="InterPro" id="IPR029052">
    <property type="entry name" value="Metallo-depent_PP-like"/>
</dbReference>
<dbReference type="InterPro" id="IPR001976">
    <property type="entry name" value="Ribosomal_eS24"/>
</dbReference>
<dbReference type="Pfam" id="PF01282">
    <property type="entry name" value="Ribosomal_S24e"/>
    <property type="match status" value="1"/>
</dbReference>
<dbReference type="SUPFAM" id="SSF54189">
    <property type="entry name" value="Ribosomal proteins S24e, L23 and L15e"/>
    <property type="match status" value="1"/>
</dbReference>
<dbReference type="AlphaFoldDB" id="A0A1R1X9L9"/>
<organism evidence="9 10">
    <name type="scientific">Smittium culicis</name>
    <dbReference type="NCBI Taxonomy" id="133412"/>
    <lineage>
        <taxon>Eukaryota</taxon>
        <taxon>Fungi</taxon>
        <taxon>Fungi incertae sedis</taxon>
        <taxon>Zoopagomycota</taxon>
        <taxon>Kickxellomycotina</taxon>
        <taxon>Harpellomycetes</taxon>
        <taxon>Harpellales</taxon>
        <taxon>Legeriomycetaceae</taxon>
        <taxon>Smittium</taxon>
    </lineage>
</organism>
<sequence length="269" mass="29891">MVLGDYDEFYLGSYSKNDSSVEQNIAKSPKVSSSYPTSKIIQIEDFKIGIIHGHQLVPGNGDVDTLVSVARHMGVDVLCSGNTHRFEANEEDNRFFVNPGSATGAFSAYEMNPTPSFVLMDINNDHITAYVYQLVNDEANGTYTIRTRKFISNSLLSRKQMIIDIIHPGSAGVSKKDIREKLASMYKADVEAIFVFGFKIQFGGGRSTGFALIYDNKEAALKLEPKFRLVRHGIGEGPKTSSKQRKEKKNRLKKLRGTAKTKGAKKPKE</sequence>
<evidence type="ECO:0000313" key="9">
    <source>
        <dbReference type="EMBL" id="OMJ11330.1"/>
    </source>
</evidence>
<comment type="similarity">
    <text evidence="2 5">Belongs to the eukaryotic ribosomal protein eS24 family.</text>
</comment>
<dbReference type="SUPFAM" id="SSF56300">
    <property type="entry name" value="Metallo-dependent phosphatases"/>
    <property type="match status" value="1"/>
</dbReference>
<dbReference type="InterPro" id="IPR018098">
    <property type="entry name" value="Ribosomal_eS24_CS"/>
</dbReference>
<evidence type="ECO:0000256" key="4">
    <source>
        <dbReference type="ARBA" id="ARBA00023274"/>
    </source>
</evidence>
<dbReference type="GO" id="GO:0005840">
    <property type="term" value="C:ribosome"/>
    <property type="evidence" value="ECO:0007669"/>
    <property type="project" value="UniProtKB-KW"/>
</dbReference>
<evidence type="ECO:0000256" key="7">
    <source>
        <dbReference type="SAM" id="MobiDB-lite"/>
    </source>
</evidence>
<keyword evidence="3 9" id="KW-0689">Ribosomal protein</keyword>
<feature type="compositionally biased region" description="Basic residues" evidence="7">
    <location>
        <begin position="242"/>
        <end position="269"/>
    </location>
</feature>
<accession>A0A1R1X9L9</accession>
<evidence type="ECO:0000256" key="2">
    <source>
        <dbReference type="ARBA" id="ARBA00009680"/>
    </source>
</evidence>
<keyword evidence="10" id="KW-1185">Reference proteome</keyword>
<evidence type="ECO:0000256" key="6">
    <source>
        <dbReference type="RuleBase" id="RU362040"/>
    </source>
</evidence>
<comment type="similarity">
    <text evidence="1 6">Belongs to the VPS29 family.</text>
</comment>
<evidence type="ECO:0000256" key="5">
    <source>
        <dbReference type="RuleBase" id="RU004383"/>
    </source>
</evidence>
<reference evidence="10" key="1">
    <citation type="submission" date="2017-01" db="EMBL/GenBank/DDBJ databases">
        <authorList>
            <person name="Wang Y."/>
            <person name="White M."/>
            <person name="Kvist S."/>
            <person name="Moncalvo J.-M."/>
        </authorList>
    </citation>
    <scope>NUCLEOTIDE SEQUENCE [LARGE SCALE GENOMIC DNA]</scope>
    <source>
        <strain evidence="10">ID-206-W2</strain>
    </source>
</reference>
<dbReference type="PANTHER" id="PTHR10496">
    <property type="entry name" value="40S RIBOSOMAL PROTEIN S24"/>
    <property type="match status" value="1"/>
</dbReference>
<feature type="domain" description="Calcineurin-like phosphoesterase" evidence="8">
    <location>
        <begin position="2"/>
        <end position="124"/>
    </location>
</feature>
<protein>
    <recommendedName>
        <fullName evidence="5 6">Multifunctional fusion protein</fullName>
    </recommendedName>
    <domain>
        <recommendedName>
            <fullName evidence="5">40S ribosomal protein S24</fullName>
        </recommendedName>
    </domain>
    <domain>
        <recommendedName>
            <fullName evidence="6">Vacuolar protein sorting-associated protein 29</fullName>
        </recommendedName>
    </domain>
</protein>
<dbReference type="Gene3D" id="3.60.21.10">
    <property type="match status" value="1"/>
</dbReference>
<comment type="caution">
    <text evidence="9">The sequence shown here is derived from an EMBL/GenBank/DDBJ whole genome shotgun (WGS) entry which is preliminary data.</text>
</comment>
<dbReference type="GO" id="GO:0006412">
    <property type="term" value="P:translation"/>
    <property type="evidence" value="ECO:0007669"/>
    <property type="project" value="InterPro"/>
</dbReference>
<dbReference type="GO" id="GO:1990904">
    <property type="term" value="C:ribonucleoprotein complex"/>
    <property type="evidence" value="ECO:0007669"/>
    <property type="project" value="UniProtKB-KW"/>
</dbReference>
<gene>
    <name evidence="9" type="ORF">AYI69_g9874</name>
</gene>
<dbReference type="Pfam" id="PF12850">
    <property type="entry name" value="Metallophos_2"/>
    <property type="match status" value="1"/>
</dbReference>
<evidence type="ECO:0000259" key="8">
    <source>
        <dbReference type="Pfam" id="PF12850"/>
    </source>
</evidence>
<dbReference type="InterPro" id="IPR024654">
    <property type="entry name" value="Calcineurin-like_PHP_lpxH"/>
</dbReference>
<keyword evidence="4" id="KW-0687">Ribonucleoprotein</keyword>
<proteinExistence type="inferred from homology"/>
<dbReference type="InterPro" id="IPR053709">
    <property type="entry name" value="eRP_eS24_sf"/>
</dbReference>
<dbReference type="GO" id="GO:0003735">
    <property type="term" value="F:structural constituent of ribosome"/>
    <property type="evidence" value="ECO:0007669"/>
    <property type="project" value="InterPro"/>
</dbReference>
<dbReference type="EMBL" id="LSSM01006139">
    <property type="protein sequence ID" value="OMJ11330.1"/>
    <property type="molecule type" value="Genomic_DNA"/>
</dbReference>
<name>A0A1R1X9L9_9FUNG</name>
<dbReference type="PROSITE" id="PS00529">
    <property type="entry name" value="RIBOSOMAL_S24E"/>
    <property type="match status" value="1"/>
</dbReference>
<dbReference type="InterPro" id="IPR012678">
    <property type="entry name" value="Ribosomal_uL23/eL15/eS24_sf"/>
</dbReference>
<dbReference type="OrthoDB" id="5571754at2759"/>
<dbReference type="InterPro" id="IPR000979">
    <property type="entry name" value="Phosphodiesterase_MJ0936/Vps29"/>
</dbReference>
<dbReference type="HAMAP" id="MF_00545">
    <property type="entry name" value="Ribosomal_eS24"/>
    <property type="match status" value="1"/>
</dbReference>
<feature type="region of interest" description="Disordered" evidence="7">
    <location>
        <begin position="232"/>
        <end position="269"/>
    </location>
</feature>
<dbReference type="FunFam" id="3.30.70.3370:FF:000001">
    <property type="entry name" value="40S ribosomal protein S24"/>
    <property type="match status" value="1"/>
</dbReference>
<evidence type="ECO:0000256" key="1">
    <source>
        <dbReference type="ARBA" id="ARBA00005945"/>
    </source>
</evidence>
<evidence type="ECO:0000256" key="3">
    <source>
        <dbReference type="ARBA" id="ARBA00022980"/>
    </source>
</evidence>
<dbReference type="Proteomes" id="UP000187429">
    <property type="component" value="Unassembled WGS sequence"/>
</dbReference>
<dbReference type="Gene3D" id="3.30.70.3370">
    <property type="match status" value="1"/>
</dbReference>